<proteinExistence type="predicted"/>
<dbReference type="AlphaFoldDB" id="A0AA41CJ53"/>
<dbReference type="EMBL" id="JADUOV010000011">
    <property type="protein sequence ID" value="MBH1791258.1"/>
    <property type="molecule type" value="Genomic_DNA"/>
</dbReference>
<evidence type="ECO:0000313" key="2">
    <source>
        <dbReference type="Proteomes" id="UP000634179"/>
    </source>
</evidence>
<protein>
    <submittedName>
        <fullName evidence="1">Uncharacterized protein</fullName>
    </submittedName>
</protein>
<evidence type="ECO:0000313" key="1">
    <source>
        <dbReference type="EMBL" id="MBH1791258.1"/>
    </source>
</evidence>
<reference evidence="1" key="1">
    <citation type="submission" date="2020-11" db="EMBL/GenBank/DDBJ databases">
        <title>Enhanced detection system for hospital associated transmission using whole genome sequencing surveillance.</title>
        <authorList>
            <person name="Harrison L.H."/>
            <person name="Van Tyne D."/>
            <person name="Marsh J.W."/>
            <person name="Griffith M.P."/>
            <person name="Snyder D.J."/>
            <person name="Cooper V.S."/>
            <person name="Mustapha M."/>
        </authorList>
    </citation>
    <scope>NUCLEOTIDE SEQUENCE</scope>
    <source>
        <strain evidence="1">STEN00053</strain>
    </source>
</reference>
<sequence>MARWTETHADLVRIASALKEIPVSGIVSMRLSDGSSIEGVIRRMNFGNNAGRGGWRYYGEYELESIDGARWVIDVLDIESACDMWKSRHADYEAAGRINIIR</sequence>
<accession>A0AA41CJ53</accession>
<name>A0AA41CJ53_STEMA</name>
<organism evidence="1 2">
    <name type="scientific">Stenotrophomonas maltophilia</name>
    <name type="common">Pseudomonas maltophilia</name>
    <name type="synonym">Xanthomonas maltophilia</name>
    <dbReference type="NCBI Taxonomy" id="40324"/>
    <lineage>
        <taxon>Bacteria</taxon>
        <taxon>Pseudomonadati</taxon>
        <taxon>Pseudomonadota</taxon>
        <taxon>Gammaproteobacteria</taxon>
        <taxon>Lysobacterales</taxon>
        <taxon>Lysobacteraceae</taxon>
        <taxon>Stenotrophomonas</taxon>
        <taxon>Stenotrophomonas maltophilia group</taxon>
    </lineage>
</organism>
<comment type="caution">
    <text evidence="1">The sequence shown here is derived from an EMBL/GenBank/DDBJ whole genome shotgun (WGS) entry which is preliminary data.</text>
</comment>
<gene>
    <name evidence="1" type="ORF">I5V89_15390</name>
</gene>
<dbReference type="Proteomes" id="UP000634179">
    <property type="component" value="Unassembled WGS sequence"/>
</dbReference>